<dbReference type="NCBIfam" id="TIGR01643">
    <property type="entry name" value="YD_repeat_2x"/>
    <property type="match status" value="2"/>
</dbReference>
<accession>A0ABW7SHW6</accession>
<evidence type="ECO:0000313" key="7">
    <source>
        <dbReference type="Proteomes" id="UP001611075"/>
    </source>
</evidence>
<feature type="domain" description="Teneurin-like YD-shell" evidence="5">
    <location>
        <begin position="1570"/>
        <end position="1766"/>
    </location>
</feature>
<dbReference type="EMBL" id="JBIRPU010000005">
    <property type="protein sequence ID" value="MFI0793274.1"/>
    <property type="molecule type" value="Genomic_DNA"/>
</dbReference>
<dbReference type="PANTHER" id="PTHR32305:SF17">
    <property type="entry name" value="TRNA NUCLEASE WAPA"/>
    <property type="match status" value="1"/>
</dbReference>
<dbReference type="InterPro" id="IPR031325">
    <property type="entry name" value="RHS_repeat"/>
</dbReference>
<feature type="compositionally biased region" description="Basic residues" evidence="2">
    <location>
        <begin position="1881"/>
        <end position="1892"/>
    </location>
</feature>
<dbReference type="InterPro" id="IPR050708">
    <property type="entry name" value="T6SS_VgrG/RHS"/>
</dbReference>
<dbReference type="NCBIfam" id="TIGR03696">
    <property type="entry name" value="Rhs_assc_core"/>
    <property type="match status" value="1"/>
</dbReference>
<comment type="caution">
    <text evidence="6">The sequence shown here is derived from an EMBL/GenBank/DDBJ whole genome shotgun (WGS) entry which is preliminary data.</text>
</comment>
<evidence type="ECO:0000259" key="5">
    <source>
        <dbReference type="Pfam" id="PF25023"/>
    </source>
</evidence>
<dbReference type="InterPro" id="IPR006530">
    <property type="entry name" value="YD"/>
</dbReference>
<evidence type="ECO:0000313" key="6">
    <source>
        <dbReference type="EMBL" id="MFI0793274.1"/>
    </source>
</evidence>
<proteinExistence type="predicted"/>
<dbReference type="Proteomes" id="UP001611075">
    <property type="component" value="Unassembled WGS sequence"/>
</dbReference>
<evidence type="ECO:0000256" key="4">
    <source>
        <dbReference type="SAM" id="SignalP"/>
    </source>
</evidence>
<feature type="region of interest" description="Disordered" evidence="2">
    <location>
        <begin position="1249"/>
        <end position="1272"/>
    </location>
</feature>
<dbReference type="RefSeq" id="WP_396678556.1">
    <property type="nucleotide sequence ID" value="NZ_JBIRPU010000005.1"/>
</dbReference>
<dbReference type="InterPro" id="IPR056823">
    <property type="entry name" value="TEN-like_YD-shell"/>
</dbReference>
<dbReference type="PANTHER" id="PTHR32305">
    <property type="match status" value="1"/>
</dbReference>
<dbReference type="Pfam" id="PF25023">
    <property type="entry name" value="TEN_YD-shell"/>
    <property type="match status" value="1"/>
</dbReference>
<dbReference type="Gene3D" id="2.180.10.10">
    <property type="entry name" value="RHS repeat-associated core"/>
    <property type="match status" value="2"/>
</dbReference>
<organism evidence="6 7">
    <name type="scientific">Micromonospora rubida</name>
    <dbReference type="NCBI Taxonomy" id="2697657"/>
    <lineage>
        <taxon>Bacteria</taxon>
        <taxon>Bacillati</taxon>
        <taxon>Actinomycetota</taxon>
        <taxon>Actinomycetes</taxon>
        <taxon>Micromonosporales</taxon>
        <taxon>Micromonosporaceae</taxon>
        <taxon>Micromonospora</taxon>
    </lineage>
</organism>
<keyword evidence="3" id="KW-0472">Membrane</keyword>
<feature type="chain" id="PRO_5047345878" evidence="4">
    <location>
        <begin position="26"/>
        <end position="2038"/>
    </location>
</feature>
<sequence length="2038" mass="216122">MLLALAVAGPGGAVAPLLPPAPASAAPFKPAGAAVPTTAVPVRARPADRTPLVTRAPSVTWPQAAVSVVQPVAGADRPRAASASGQAGPSLRQAGRSPVWVASDAAVRVELLDRSGIARQGTTGPLLRLTHTDQKTRDLGVKVDYSGFRGAFGGDYAARLRLVRVPECAATKGVGCGPGQPVPTRNNTSAGTLSAQVSDGLYAVTAGASGSTGSYGPTSLAPSATWQAGLQSGDFTWSYPMQMPSVPGIEPDFGLVYSSGAVDGRTASTNNQPSWVGEGFDLQAGFIERSYKACAEDGQTGVNDQCWETANAVVSLPGVSGELVRDQSTGVWRAEEDDGWRIELLTGAVNGDDGSADPDDRGEHWKLTAQDGTQYFFGLNRLPGWSAGLAETNSTLTMPVFGNEAGEPCHGATFAESWCQQAYRWNLDYVVDRHGDAMAYYYDRETNLYGRNKTPSAPTPYVRAGYLNRVEYGLRANSVYTVPANARVLFTTASRCLPGSACQVGQPADFPDVPFDQSCSGGSCPLAAPTFWGTKRLAKVTTQVNHGGFQDVDSWSLTHTFPDPEDTSSASLWLESIAQSGHVGGSATLPSIDFDPATTAEGEGTPNRVDGQDVLAAMNKFRIGAVNSETGGRIQVKYAPTGCARTALPVAQTNTARCFPGYYAQEFETPTIDWFQKYVVTEVVETDLVGGATPEVTRYEYVDGGAWHFDDGELTPERFKTWGQWRGFQKVRVTSGNGADSPQTLTEHVFLRGMHGDRASPTGGTKAVQVDGLDDLAIRRGFARETTVYDGVGGPQVSRSVSEPLEIRNTASRPRSTGTSLVAWVTGERSERTTEALAAGGSRTTEVLYRYDDDGLPIEVHDRGDVAVAGDDRCTTTTYAKNLTDWIIDTESRSTTVSVPCGSTPDYPADLLGDERVYYDGQPVWGTPPTKGDVTRAEEVKDWSNGPVWQTTGSAVLDDHGRSTSVTDALGHTSTTAYTPAVGGPLTSVTATNPLGHASTTTLAPLSGDPLTVVDANGRQTDLGYDPLGRLTKVWLPGRAKATATPNLEYTYDVRRDAPTVLGTRSLLGTGTAYATSYQLLDGFLRERQTQEQSPNSAGRIVTDTFYDSQGRDWKENADYYATGLPAKSLVGVADTAVPSQTRTVYDGAGREVAEVLYGRNVEKWRTSTVYGGDRVSVTPPAGDTATTTIFDAHDRTVELRQHTGGITSGYDSTRYGYDRAGQLSTVTDPAGNVWRHFYDLRGRKIRTEDPDAGTQRVGYDEADRPTSTTDGRNRTLVTVYDELGRQSAVHEGSTTGPKLAEWSYDSLPGGKGLATASKRYVGTAVYENRVLGYDPAGQATGASVVIPAAEGGLARSYDTTFRYNAAGQVIDTNLPAAGDLTAETVKSFYTPLGLPSSLASTGNTYVASTGYSNTGELGRYVLGAVGKQVARDFGYDETTGRLTRAQTQAPGTTPVSDANYSYDPAGNLLRVGDAVTNDTQCFDYDQLRRLTEAWTPADGNCAATRSASALGGPAAYWHSWTFDKVGNRLTEVRHASAGDTTAGYTYPAAGAAQPHTLTSVQTTGPGGNRTDSYGYDADGNTTSRTVNGSAQTLAWDAEGHVSTITENGNTTSFVYDADGNRLLRRDATGTTLYLGHTEVHQPTTGAVTATRYYGYQGQPVAMRKDGKVSWLVSDHHGTGEIAVDSVTMAVTRRLLTPYGTARGGTGTWPGQRGFVGGNIDPGTGLTHLGAREYDPATGRFISIDPIIDVDDPQQMHGYAYSSNNPTSFSDADGLKLMADNSGGGKAKPKAKKPAPAKKKTKSYAATKAQKAAYGKATCGASCVSSNGKKINKKGVKKYQEKQKKAAKEQQKRNKTAEKARANAAKNCNAACRKDISDHKPKTKAAPKATKPKPKEKGFWEGVGEAANNVRKGAAKWWGDYGNYVGLAGVVACGIVTAGACTAVGVALAAANVLTRTSKFLDGKKDHDARINFAGGVALDILGLGVPGPRIAGAPLVGSRQWRKFGDETPVGRYAKGMGAQLGFWSDGMIYDTLAGAD</sequence>
<feature type="compositionally biased region" description="Basic residues" evidence="2">
    <location>
        <begin position="1787"/>
        <end position="1802"/>
    </location>
</feature>
<keyword evidence="4" id="KW-0732">Signal</keyword>
<feature type="transmembrane region" description="Helical" evidence="3">
    <location>
        <begin position="1924"/>
        <end position="1954"/>
    </location>
</feature>
<keyword evidence="3" id="KW-1133">Transmembrane helix</keyword>
<feature type="signal peptide" evidence="4">
    <location>
        <begin position="1"/>
        <end position="25"/>
    </location>
</feature>
<evidence type="ECO:0000256" key="2">
    <source>
        <dbReference type="SAM" id="MobiDB-lite"/>
    </source>
</evidence>
<evidence type="ECO:0000256" key="1">
    <source>
        <dbReference type="ARBA" id="ARBA00022737"/>
    </source>
</evidence>
<feature type="region of interest" description="Disordered" evidence="2">
    <location>
        <begin position="1876"/>
        <end position="1899"/>
    </location>
</feature>
<dbReference type="InterPro" id="IPR022385">
    <property type="entry name" value="Rhs_assc_core"/>
</dbReference>
<feature type="region of interest" description="Disordered" evidence="2">
    <location>
        <begin position="1779"/>
        <end position="1804"/>
    </location>
</feature>
<keyword evidence="3" id="KW-0812">Transmembrane</keyword>
<evidence type="ECO:0000256" key="3">
    <source>
        <dbReference type="SAM" id="Phobius"/>
    </source>
</evidence>
<protein>
    <submittedName>
        <fullName evidence="6">RHS repeat domain-containing protein</fullName>
    </submittedName>
</protein>
<keyword evidence="7" id="KW-1185">Reference proteome</keyword>
<reference evidence="6 7" key="1">
    <citation type="submission" date="2024-10" db="EMBL/GenBank/DDBJ databases">
        <title>The Natural Products Discovery Center: Release of the First 8490 Sequenced Strains for Exploring Actinobacteria Biosynthetic Diversity.</title>
        <authorList>
            <person name="Kalkreuter E."/>
            <person name="Kautsar S.A."/>
            <person name="Yang D."/>
            <person name="Bader C.D."/>
            <person name="Teijaro C.N."/>
            <person name="Fluegel L."/>
            <person name="Davis C.M."/>
            <person name="Simpson J.R."/>
            <person name="Lauterbach L."/>
            <person name="Steele A.D."/>
            <person name="Gui C."/>
            <person name="Meng S."/>
            <person name="Li G."/>
            <person name="Viehrig K."/>
            <person name="Ye F."/>
            <person name="Su P."/>
            <person name="Kiefer A.F."/>
            <person name="Nichols A."/>
            <person name="Cepeda A.J."/>
            <person name="Yan W."/>
            <person name="Fan B."/>
            <person name="Jiang Y."/>
            <person name="Adhikari A."/>
            <person name="Zheng C.-J."/>
            <person name="Schuster L."/>
            <person name="Cowan T.M."/>
            <person name="Smanski M.J."/>
            <person name="Chevrette M.G."/>
            <person name="De Carvalho L.P.S."/>
            <person name="Shen B."/>
        </authorList>
    </citation>
    <scope>NUCLEOTIDE SEQUENCE [LARGE SCALE GENOMIC DNA]</scope>
    <source>
        <strain evidence="6 7">NPDC021253</strain>
    </source>
</reference>
<keyword evidence="1" id="KW-0677">Repeat</keyword>
<dbReference type="Pfam" id="PF05593">
    <property type="entry name" value="RHS_repeat"/>
    <property type="match status" value="2"/>
</dbReference>
<gene>
    <name evidence="6" type="ORF">ACH4OY_11310</name>
</gene>
<feature type="region of interest" description="Disordered" evidence="2">
    <location>
        <begin position="1832"/>
        <end position="1864"/>
    </location>
</feature>
<feature type="compositionally biased region" description="Basic and acidic residues" evidence="2">
    <location>
        <begin position="1838"/>
        <end position="1861"/>
    </location>
</feature>
<name>A0ABW7SHW6_9ACTN</name>